<protein>
    <submittedName>
        <fullName evidence="1">Oxidoreductase</fullName>
    </submittedName>
</protein>
<dbReference type="AlphaFoldDB" id="A0A0A6VVK2"/>
<name>A0A0A6VVK2_KOCRO</name>
<dbReference type="PANTHER" id="PTHR34352:SF1">
    <property type="entry name" value="PROTEIN YHFA"/>
    <property type="match status" value="1"/>
</dbReference>
<dbReference type="EMBL" id="JSUH01000005">
    <property type="protein sequence ID" value="KHD97904.1"/>
    <property type="molecule type" value="Genomic_DNA"/>
</dbReference>
<evidence type="ECO:0000313" key="1">
    <source>
        <dbReference type="EMBL" id="KHD97904.1"/>
    </source>
</evidence>
<dbReference type="Pfam" id="PF02566">
    <property type="entry name" value="OsmC"/>
    <property type="match status" value="1"/>
</dbReference>
<dbReference type="InterPro" id="IPR036102">
    <property type="entry name" value="OsmC/Ohrsf"/>
</dbReference>
<dbReference type="InterPro" id="IPR015946">
    <property type="entry name" value="KH_dom-like_a/b"/>
</dbReference>
<dbReference type="PANTHER" id="PTHR34352">
    <property type="entry name" value="PROTEIN YHFA"/>
    <property type="match status" value="1"/>
</dbReference>
<dbReference type="SUPFAM" id="SSF82784">
    <property type="entry name" value="OsmC-like"/>
    <property type="match status" value="1"/>
</dbReference>
<organism evidence="1 2">
    <name type="scientific">Kocuria rosea subsp. polaris</name>
    <dbReference type="NCBI Taxonomy" id="136273"/>
    <lineage>
        <taxon>Bacteria</taxon>
        <taxon>Bacillati</taxon>
        <taxon>Actinomycetota</taxon>
        <taxon>Actinomycetes</taxon>
        <taxon>Micrococcales</taxon>
        <taxon>Micrococcaceae</taxon>
        <taxon>Kocuria</taxon>
    </lineage>
</organism>
<dbReference type="InterPro" id="IPR003718">
    <property type="entry name" value="OsmC/Ohr_fam"/>
</dbReference>
<comment type="caution">
    <text evidence="1">The sequence shown here is derived from an EMBL/GenBank/DDBJ whole genome shotgun (WGS) entry which is preliminary data.</text>
</comment>
<dbReference type="RefSeq" id="WP_035925479.1">
    <property type="nucleotide sequence ID" value="NZ_JSUH01000005.1"/>
</dbReference>
<reference evidence="1 2" key="1">
    <citation type="journal article" date="2003" name="Int. J. Syst. Evol. Microbiol.">
        <title>Kocuria polaris sp. nov., an orange-pigmented psychrophilic bacterium isolated from an Antarctic cyanobacterial mat sample.</title>
        <authorList>
            <person name="Reddy G.S."/>
            <person name="Prakash J.S."/>
            <person name="Prabahar V."/>
            <person name="Matsumoto G.I."/>
            <person name="Stackebrandt E."/>
            <person name="Shivaji S."/>
        </authorList>
    </citation>
    <scope>NUCLEOTIDE SEQUENCE [LARGE SCALE GENOMIC DNA]</scope>
    <source>
        <strain evidence="1 2">CMS 76or</strain>
    </source>
</reference>
<proteinExistence type="predicted"/>
<gene>
    <name evidence="1" type="ORF">GY22_07310</name>
</gene>
<dbReference type="OrthoDB" id="4864805at2"/>
<accession>A0A0A6VVK2</accession>
<dbReference type="Gene3D" id="3.30.300.20">
    <property type="match status" value="1"/>
</dbReference>
<sequence length="154" mass="16169">MSEINDPAPRSVELTRTATGHYTARNAEGAEIAFGRGEGLLSPVELLLAAIAGCSAIDVDVATSRSSEPSEFRVEATGRKILEENGANRLEDLHLSFHLAFPDDAAGRKAAGMVQRLVTLSHDKYCTVSRTVEHGTAVGHDVSVGVDGAAGETP</sequence>
<keyword evidence="2" id="KW-1185">Reference proteome</keyword>
<dbReference type="Proteomes" id="UP000030466">
    <property type="component" value="Unassembled WGS sequence"/>
</dbReference>
<evidence type="ECO:0000313" key="2">
    <source>
        <dbReference type="Proteomes" id="UP000030466"/>
    </source>
</evidence>